<comment type="caution">
    <text evidence="9">The sequence shown here is derived from an EMBL/GenBank/DDBJ whole genome shotgun (WGS) entry which is preliminary data.</text>
</comment>
<evidence type="ECO:0000313" key="9">
    <source>
        <dbReference type="EMBL" id="KKS81785.1"/>
    </source>
</evidence>
<dbReference type="PIRSF" id="PIRSF002161">
    <property type="entry name" value="Ribosomal_L5"/>
    <property type="match status" value="1"/>
</dbReference>
<evidence type="ECO:0000256" key="1">
    <source>
        <dbReference type="ARBA" id="ARBA00008553"/>
    </source>
</evidence>
<sequence length="186" mass="21456">MTHQTLQERYQKKIRPELEKELGIKNIHIIPQMEKVVVNAGIGKAGQRPNFTDKILPEIIKEFSVICGQKPSLQKAKKSISGFKVREGQVVGLRATLRGRRMYDFTDRLIKTALPRVRDFRGISLKNIDEEGNLNLGIKEQVIFPEIEQDVSNVDFGFQITFVTRARKREEALELYKKLGFVFKKN</sequence>
<organism evidence="9 10">
    <name type="scientific">Candidatus Wolfebacteria bacterium GW2011_GWC1_43_10</name>
    <dbReference type="NCBI Taxonomy" id="1619011"/>
    <lineage>
        <taxon>Bacteria</taxon>
        <taxon>Candidatus Wolfeibacteriota</taxon>
    </lineage>
</organism>
<dbReference type="GO" id="GO:1990904">
    <property type="term" value="C:ribonucleoprotein complex"/>
    <property type="evidence" value="ECO:0007669"/>
    <property type="project" value="UniProtKB-KW"/>
</dbReference>
<dbReference type="NCBIfam" id="NF000585">
    <property type="entry name" value="PRK00010.1"/>
    <property type="match status" value="1"/>
</dbReference>
<dbReference type="EMBL" id="LCFA01000016">
    <property type="protein sequence ID" value="KKS81785.1"/>
    <property type="molecule type" value="Genomic_DNA"/>
</dbReference>
<comment type="similarity">
    <text evidence="1 5 6">Belongs to the universal ribosomal protein uL5 family.</text>
</comment>
<dbReference type="GO" id="GO:0000049">
    <property type="term" value="F:tRNA binding"/>
    <property type="evidence" value="ECO:0007669"/>
    <property type="project" value="UniProtKB-UniRule"/>
</dbReference>
<evidence type="ECO:0000313" key="10">
    <source>
        <dbReference type="Proteomes" id="UP000034810"/>
    </source>
</evidence>
<keyword evidence="5" id="KW-0694">RNA-binding</keyword>
<dbReference type="InterPro" id="IPR031310">
    <property type="entry name" value="Ribosomal_uL5_N"/>
</dbReference>
<dbReference type="GO" id="GO:0005840">
    <property type="term" value="C:ribosome"/>
    <property type="evidence" value="ECO:0007669"/>
    <property type="project" value="UniProtKB-KW"/>
</dbReference>
<dbReference type="PANTHER" id="PTHR11994">
    <property type="entry name" value="60S RIBOSOMAL PROTEIN L11-RELATED"/>
    <property type="match status" value="1"/>
</dbReference>
<keyword evidence="5" id="KW-0820">tRNA-binding</keyword>
<dbReference type="Pfam" id="PF00673">
    <property type="entry name" value="Ribosomal_L5_C"/>
    <property type="match status" value="1"/>
</dbReference>
<gene>
    <name evidence="5" type="primary">rplE</name>
    <name evidence="9" type="ORF">UV58_C0016G0016</name>
</gene>
<dbReference type="AlphaFoldDB" id="A0A0G1C7Z9"/>
<evidence type="ECO:0000259" key="7">
    <source>
        <dbReference type="Pfam" id="PF00281"/>
    </source>
</evidence>
<accession>A0A0G1C7Z9</accession>
<dbReference type="GO" id="GO:0003735">
    <property type="term" value="F:structural constituent of ribosome"/>
    <property type="evidence" value="ECO:0007669"/>
    <property type="project" value="InterPro"/>
</dbReference>
<dbReference type="FunFam" id="3.30.1440.10:FF:000001">
    <property type="entry name" value="50S ribosomal protein L5"/>
    <property type="match status" value="1"/>
</dbReference>
<evidence type="ECO:0000256" key="6">
    <source>
        <dbReference type="RuleBase" id="RU003930"/>
    </source>
</evidence>
<dbReference type="PATRIC" id="fig|1619011.3.peg.623"/>
<comment type="function">
    <text evidence="5">This is 1 of the proteins that bind and probably mediate the attachment of the 5S RNA into the large ribosomal subunit, where it forms part of the central protuberance. In the 70S ribosome it contacts protein S13 of the 30S subunit (bridge B1b), connecting the 2 subunits; this bridge is implicated in subunit movement. Contacts the P site tRNA; the 5S rRNA and some of its associated proteins might help stabilize positioning of ribosome-bound tRNAs.</text>
</comment>
<keyword evidence="2 5" id="KW-0689">Ribosomal protein</keyword>
<comment type="subunit">
    <text evidence="5">Part of the 50S ribosomal subunit; part of the 5S rRNA/L5/L18/L25 subcomplex. Contacts the 5S rRNA and the P site tRNA. Forms a bridge to the 30S subunit in the 70S ribosome.</text>
</comment>
<dbReference type="SUPFAM" id="SSF55282">
    <property type="entry name" value="RL5-like"/>
    <property type="match status" value="1"/>
</dbReference>
<evidence type="ECO:0000256" key="4">
    <source>
        <dbReference type="ARBA" id="ARBA00035245"/>
    </source>
</evidence>
<evidence type="ECO:0000256" key="3">
    <source>
        <dbReference type="ARBA" id="ARBA00023274"/>
    </source>
</evidence>
<feature type="domain" description="Large ribosomal subunit protein uL5 N-terminal" evidence="7">
    <location>
        <begin position="26"/>
        <end position="86"/>
    </location>
</feature>
<keyword evidence="3 5" id="KW-0687">Ribonucleoprotein</keyword>
<reference evidence="9 10" key="1">
    <citation type="journal article" date="2015" name="Nature">
        <title>rRNA introns, odd ribosomes, and small enigmatic genomes across a large radiation of phyla.</title>
        <authorList>
            <person name="Brown C.T."/>
            <person name="Hug L.A."/>
            <person name="Thomas B.C."/>
            <person name="Sharon I."/>
            <person name="Castelle C.J."/>
            <person name="Singh A."/>
            <person name="Wilkins M.J."/>
            <person name="Williams K.H."/>
            <person name="Banfield J.F."/>
        </authorList>
    </citation>
    <scope>NUCLEOTIDE SEQUENCE [LARGE SCALE GENOMIC DNA]</scope>
</reference>
<evidence type="ECO:0000256" key="2">
    <source>
        <dbReference type="ARBA" id="ARBA00022980"/>
    </source>
</evidence>
<dbReference type="InterPro" id="IPR020930">
    <property type="entry name" value="Ribosomal_uL5_bac-type"/>
</dbReference>
<dbReference type="Proteomes" id="UP000034810">
    <property type="component" value="Unassembled WGS sequence"/>
</dbReference>
<feature type="domain" description="Large ribosomal subunit protein uL5 C-terminal" evidence="8">
    <location>
        <begin position="91"/>
        <end position="183"/>
    </location>
</feature>
<dbReference type="HAMAP" id="MF_01333_B">
    <property type="entry name" value="Ribosomal_uL5_B"/>
    <property type="match status" value="1"/>
</dbReference>
<dbReference type="Gene3D" id="3.30.1440.10">
    <property type="match status" value="1"/>
</dbReference>
<proteinExistence type="inferred from homology"/>
<dbReference type="InterPro" id="IPR022803">
    <property type="entry name" value="Ribosomal_uL5_dom_sf"/>
</dbReference>
<name>A0A0G1C7Z9_9BACT</name>
<dbReference type="InterPro" id="IPR031309">
    <property type="entry name" value="Ribosomal_uL5_C"/>
</dbReference>
<dbReference type="GO" id="GO:0019843">
    <property type="term" value="F:rRNA binding"/>
    <property type="evidence" value="ECO:0007669"/>
    <property type="project" value="UniProtKB-UniRule"/>
</dbReference>
<keyword evidence="5" id="KW-0699">rRNA-binding</keyword>
<dbReference type="Pfam" id="PF00281">
    <property type="entry name" value="Ribosomal_L5"/>
    <property type="match status" value="1"/>
</dbReference>
<dbReference type="InterPro" id="IPR002132">
    <property type="entry name" value="Ribosomal_uL5"/>
</dbReference>
<evidence type="ECO:0000256" key="5">
    <source>
        <dbReference type="HAMAP-Rule" id="MF_01333"/>
    </source>
</evidence>
<evidence type="ECO:0000259" key="8">
    <source>
        <dbReference type="Pfam" id="PF00673"/>
    </source>
</evidence>
<protein>
    <recommendedName>
        <fullName evidence="4 5">Large ribosomal subunit protein uL5</fullName>
    </recommendedName>
</protein>
<dbReference type="GO" id="GO:0006412">
    <property type="term" value="P:translation"/>
    <property type="evidence" value="ECO:0007669"/>
    <property type="project" value="UniProtKB-UniRule"/>
</dbReference>